<dbReference type="PANTHER" id="PTHR37826:SF2">
    <property type="entry name" value="ZINC-RIBBON DOMAIN-CONTAINING PROTEIN"/>
    <property type="match status" value="1"/>
</dbReference>
<dbReference type="Proteomes" id="UP000593591">
    <property type="component" value="Chromosome"/>
</dbReference>
<proteinExistence type="predicted"/>
<dbReference type="Pfam" id="PF13421">
    <property type="entry name" value="Band_7_1"/>
    <property type="match status" value="1"/>
</dbReference>
<evidence type="ECO:0000313" key="3">
    <source>
        <dbReference type="EMBL" id="QOS39304.1"/>
    </source>
</evidence>
<reference evidence="3 4" key="1">
    <citation type="submission" date="2018-08" db="EMBL/GenBank/DDBJ databases">
        <title>The first complete genome of Treponema rectale (CHPAT), a commensal spirochete of the bovine rectum.</title>
        <authorList>
            <person name="Staton G.J."/>
            <person name="Clegg S.R."/>
            <person name="Carter S.D."/>
            <person name="Radford A.D."/>
            <person name="Darby A."/>
            <person name="Hall N."/>
            <person name="Birtles R.J."/>
            <person name="Evans N.J."/>
        </authorList>
    </citation>
    <scope>NUCLEOTIDE SEQUENCE [LARGE SCALE GENOMIC DNA]</scope>
    <source>
        <strain evidence="3 4">CHPA</strain>
    </source>
</reference>
<dbReference type="Pfam" id="PF12773">
    <property type="entry name" value="DZR"/>
    <property type="match status" value="1"/>
</dbReference>
<dbReference type="KEGG" id="trc:DYE49_02080"/>
<feature type="domain" description="DZANK-type" evidence="1">
    <location>
        <begin position="301"/>
        <end position="344"/>
    </location>
</feature>
<organism evidence="3 4">
    <name type="scientific">Treponema rectale</name>
    <dbReference type="NCBI Taxonomy" id="744512"/>
    <lineage>
        <taxon>Bacteria</taxon>
        <taxon>Pseudomonadati</taxon>
        <taxon>Spirochaetota</taxon>
        <taxon>Spirochaetia</taxon>
        <taxon>Spirochaetales</taxon>
        <taxon>Treponemataceae</taxon>
        <taxon>Treponema</taxon>
    </lineage>
</organism>
<dbReference type="InterPro" id="IPR025874">
    <property type="entry name" value="DZR"/>
</dbReference>
<dbReference type="InterPro" id="IPR033880">
    <property type="entry name" value="SPFH_YdjI"/>
</dbReference>
<dbReference type="EMBL" id="CP031517">
    <property type="protein sequence ID" value="QOS39304.1"/>
    <property type="molecule type" value="Genomic_DNA"/>
</dbReference>
<name>A0A7M1XIC3_9SPIR</name>
<accession>A0A7M1XIC3</accession>
<gene>
    <name evidence="3" type="ORF">DYE49_02080</name>
</gene>
<dbReference type="CDD" id="cd03408">
    <property type="entry name" value="SPFH_like_u1"/>
    <property type="match status" value="1"/>
</dbReference>
<evidence type="ECO:0000259" key="2">
    <source>
        <dbReference type="Pfam" id="PF13421"/>
    </source>
</evidence>
<dbReference type="PANTHER" id="PTHR37826">
    <property type="entry name" value="FLOTILLIN BAND_7_5 DOMAIN PROTEIN"/>
    <property type="match status" value="1"/>
</dbReference>
<evidence type="ECO:0000313" key="4">
    <source>
        <dbReference type="Proteomes" id="UP000593591"/>
    </source>
</evidence>
<sequence>MGLYDVVRFEGVNQDWLLYKFPSDEFNTKSKLIVSPAQIAILVHNGKIEKILESGTYTLNTELLPFIKGFTKGIFSGNNPYPMEVYFLNKRLKLDFFWGTSDPIEVLDPQYKIILRMRSRGQLGVKLENYQYFYQTLVGTLMKNRVITFALLNEYFRGIINQKIKKNIANKMIGEKVTFFEIGLHLDELQRSSEEELREEFNKFGFNILNFSIESIDCPKEDTDKLNSILHKKAELEQLGDTGYRTARGYDVLEAGAKGNGNASAFMGVGMGMQMGQSATVAGGIIPPSQAKESHDDMIACPKCGAEISAHSKFCPECGCKIVHECPKCGASVSPRQKFCPECGTKLYEEEK</sequence>
<dbReference type="AlphaFoldDB" id="A0A7M1XIC3"/>
<evidence type="ECO:0000259" key="1">
    <source>
        <dbReference type="Pfam" id="PF12773"/>
    </source>
</evidence>
<feature type="domain" description="SPFH" evidence="2">
    <location>
        <begin position="20"/>
        <end position="226"/>
    </location>
</feature>
<protein>
    <submittedName>
        <fullName evidence="3">SPFH domain-containing protein</fullName>
    </submittedName>
</protein>